<keyword evidence="1" id="KW-0812">Transmembrane</keyword>
<evidence type="ECO:0000313" key="4">
    <source>
        <dbReference type="WBParaSite" id="EgrG_000852600"/>
    </source>
</evidence>
<evidence type="ECO:0000313" key="2">
    <source>
        <dbReference type="EMBL" id="CDS16108.1"/>
    </source>
</evidence>
<dbReference type="Proteomes" id="UP000492820">
    <property type="component" value="Unassembled WGS sequence"/>
</dbReference>
<evidence type="ECO:0000313" key="3">
    <source>
        <dbReference type="Proteomes" id="UP000492820"/>
    </source>
</evidence>
<accession>A0A068W905</accession>
<reference evidence="4" key="3">
    <citation type="submission" date="2020-10" db="UniProtKB">
        <authorList>
            <consortium name="WormBaseParasite"/>
        </authorList>
    </citation>
    <scope>IDENTIFICATION</scope>
</reference>
<feature type="transmembrane region" description="Helical" evidence="1">
    <location>
        <begin position="225"/>
        <end position="246"/>
    </location>
</feature>
<reference evidence="2" key="2">
    <citation type="submission" date="2014-06" db="EMBL/GenBank/DDBJ databases">
        <authorList>
            <person name="Aslett M."/>
        </authorList>
    </citation>
    <scope>NUCLEOTIDE SEQUENCE</scope>
</reference>
<organism evidence="2">
    <name type="scientific">Echinococcus granulosus</name>
    <name type="common">Hydatid tapeworm</name>
    <dbReference type="NCBI Taxonomy" id="6210"/>
    <lineage>
        <taxon>Eukaryota</taxon>
        <taxon>Metazoa</taxon>
        <taxon>Spiralia</taxon>
        <taxon>Lophotrochozoa</taxon>
        <taxon>Platyhelminthes</taxon>
        <taxon>Cestoda</taxon>
        <taxon>Eucestoda</taxon>
        <taxon>Cyclophyllidea</taxon>
        <taxon>Taeniidae</taxon>
        <taxon>Echinococcus</taxon>
        <taxon>Echinococcus granulosus group</taxon>
    </lineage>
</organism>
<name>A0A068W905_ECHGR</name>
<dbReference type="OrthoDB" id="10369464at2759"/>
<dbReference type="EMBL" id="LK028576">
    <property type="protein sequence ID" value="CDS16108.1"/>
    <property type="molecule type" value="Genomic_DNA"/>
</dbReference>
<sequence>MTRAVTRNHSIPLWNKFSCWTRGLGFNAIFNALTSFPELTRKSTTNQGWELSGTYLVLMAFIGNDDYDKILANARKCIGTARRLGEHYGKLSKEHGDFRKVVCNSGLSTLIDFTEVEEKEYGCVKYMEVLDKTFLSEPLTAMAEGGRCSNSDNKVVEALVKHIESDTSRAKIGAVICLNEAICAHLCASSHAVFSGARNFSEEVKNIEEDVGTPFDLALWKTDTLIIITVSNVGSLPGLCDVILLFCGQTDFYLKWLVFIAAPIIILSLYCFHHFWDLIFL</sequence>
<feature type="transmembrane region" description="Helical" evidence="1">
    <location>
        <begin position="252"/>
        <end position="272"/>
    </location>
</feature>
<gene>
    <name evidence="2" type="ORF">EgrG_000852600</name>
</gene>
<dbReference type="AlphaFoldDB" id="A0A068W905"/>
<keyword evidence="1" id="KW-1133">Transmembrane helix</keyword>
<protein>
    <submittedName>
        <fullName evidence="2 4">Expressed protein</fullName>
    </submittedName>
</protein>
<proteinExistence type="predicted"/>
<dbReference type="WBParaSite" id="EgrG_000852600">
    <property type="protein sequence ID" value="EgrG_000852600"/>
    <property type="gene ID" value="EgrG_000852600"/>
</dbReference>
<evidence type="ECO:0000256" key="1">
    <source>
        <dbReference type="SAM" id="Phobius"/>
    </source>
</evidence>
<reference evidence="2 3" key="1">
    <citation type="journal article" date="2013" name="Nature">
        <title>The genomes of four tapeworm species reveal adaptations to parasitism.</title>
        <authorList>
            <person name="Tsai I.J."/>
            <person name="Zarowiecki M."/>
            <person name="Holroyd N."/>
            <person name="Garciarrubio A."/>
            <person name="Sanchez-Flores A."/>
            <person name="Brooks K.L."/>
            <person name="Tracey A."/>
            <person name="Bobes R.J."/>
            <person name="Fragoso G."/>
            <person name="Sciutto E."/>
            <person name="Aslett M."/>
            <person name="Beasley H."/>
            <person name="Bennett H.M."/>
            <person name="Cai J."/>
            <person name="Camicia F."/>
            <person name="Clark R."/>
            <person name="Cucher M."/>
            <person name="De Silva N."/>
            <person name="Day T.A."/>
            <person name="Deplazes P."/>
            <person name="Estrada K."/>
            <person name="Fernandez C."/>
            <person name="Holland P.W."/>
            <person name="Hou J."/>
            <person name="Hu S."/>
            <person name="Huckvale T."/>
            <person name="Hung S.S."/>
            <person name="Kamenetzky L."/>
            <person name="Keane J.A."/>
            <person name="Kiss F."/>
            <person name="Koziol U."/>
            <person name="Lambert O."/>
            <person name="Liu K."/>
            <person name="Luo X."/>
            <person name="Luo Y."/>
            <person name="Macchiaroli N."/>
            <person name="Nichol S."/>
            <person name="Paps J."/>
            <person name="Parkinson J."/>
            <person name="Pouchkina-Stantcheva N."/>
            <person name="Riddiford N."/>
            <person name="Rosenzvit M."/>
            <person name="Salinas G."/>
            <person name="Wasmuth J.D."/>
            <person name="Zamanian M."/>
            <person name="Zheng Y."/>
            <person name="Cai X."/>
            <person name="Soberon X."/>
            <person name="Olson P.D."/>
            <person name="Laclette J.P."/>
            <person name="Brehm K."/>
            <person name="Berriman M."/>
            <person name="Garciarrubio A."/>
            <person name="Bobes R.J."/>
            <person name="Fragoso G."/>
            <person name="Sanchez-Flores A."/>
            <person name="Estrada K."/>
            <person name="Cevallos M.A."/>
            <person name="Morett E."/>
            <person name="Gonzalez V."/>
            <person name="Portillo T."/>
            <person name="Ochoa-Leyva A."/>
            <person name="Jose M.V."/>
            <person name="Sciutto E."/>
            <person name="Landa A."/>
            <person name="Jimenez L."/>
            <person name="Valdes V."/>
            <person name="Carrero J.C."/>
            <person name="Larralde C."/>
            <person name="Morales-Montor J."/>
            <person name="Limon-Lason J."/>
            <person name="Soberon X."/>
            <person name="Laclette J.P."/>
        </authorList>
    </citation>
    <scope>NUCLEOTIDE SEQUENCE [LARGE SCALE GENOMIC DNA]</scope>
</reference>
<keyword evidence="1" id="KW-0472">Membrane</keyword>